<comment type="caution">
    <text evidence="2">The sequence shown here is derived from an EMBL/GenBank/DDBJ whole genome shotgun (WGS) entry which is preliminary data.</text>
</comment>
<name>A0A081D377_9HYPH</name>
<dbReference type="Pfam" id="PF03737">
    <property type="entry name" value="RraA-like"/>
    <property type="match status" value="1"/>
</dbReference>
<dbReference type="PANTHER" id="PTHR33254">
    <property type="entry name" value="4-HYDROXY-4-METHYL-2-OXOGLUTARATE ALDOLASE 3-RELATED"/>
    <property type="match status" value="1"/>
</dbReference>
<dbReference type="NCBIfam" id="NF006731">
    <property type="entry name" value="PRK09262.1"/>
    <property type="match status" value="1"/>
</dbReference>
<dbReference type="AlphaFoldDB" id="A0A081D377"/>
<feature type="binding site" evidence="1">
    <location>
        <position position="117"/>
    </location>
    <ligand>
        <name>Mg(2+)</name>
        <dbReference type="ChEBI" id="CHEBI:18420"/>
    </ligand>
</feature>
<feature type="binding site" evidence="1">
    <location>
        <position position="116"/>
    </location>
    <ligand>
        <name>substrate</name>
    </ligand>
</feature>
<dbReference type="RefSeq" id="WP_045232786.1">
    <property type="nucleotide sequence ID" value="NZ_BBJU01000037.1"/>
</dbReference>
<dbReference type="InterPro" id="IPR005493">
    <property type="entry name" value="RraA/RraA-like"/>
</dbReference>
<sequence>MIHIKDIAERPSKADIDALSKFSPATIHEAQGRKGALSSRLKPVDYRMKLCGPAFTVKCAPRDNIMLQLAINYAKPGDIIVVSAGEYEEAGSFGDVLANACLAKGIGGLVTDTGVRDTLQLRDLGFPVFSLSVCIKGTVKETIAAVNDSIIIGGEIINPGDIIVGDADGLVVVRREDAQESARLSQIREDAEAGYIEAYKQGKSVIEVSNLEPVLKAKGLVIDI</sequence>
<dbReference type="EMBL" id="BBJU01000037">
    <property type="protein sequence ID" value="GAK73373.1"/>
    <property type="molecule type" value="Genomic_DNA"/>
</dbReference>
<dbReference type="Gene3D" id="3.50.30.40">
    <property type="entry name" value="Ribonuclease E inhibitor RraA/RraA-like"/>
    <property type="match status" value="1"/>
</dbReference>
<dbReference type="CDD" id="cd16841">
    <property type="entry name" value="RraA_family"/>
    <property type="match status" value="1"/>
</dbReference>
<dbReference type="OrthoDB" id="9812532at2"/>
<keyword evidence="1" id="KW-0460">Magnesium</keyword>
<protein>
    <submittedName>
        <fullName evidence="2">Putative 4-carboxy-4-hydroxy-2-oxoadipate aldolase</fullName>
    </submittedName>
</protein>
<dbReference type="PANTHER" id="PTHR33254:SF16">
    <property type="entry name" value="BLR3842 PROTEIN"/>
    <property type="match status" value="1"/>
</dbReference>
<reference evidence="2 3" key="1">
    <citation type="submission" date="2014-08" db="EMBL/GenBank/DDBJ databases">
        <title>Whole genome shotgun sequence of Rhizobium rubi NBRC 13261.</title>
        <authorList>
            <person name="Katano-Makiyama Y."/>
            <person name="Hosoyama A."/>
            <person name="Hashimoto M."/>
            <person name="Hosoyama Y."/>
            <person name="Noguchi M."/>
            <person name="Tsuchikane K."/>
            <person name="Uohara A."/>
            <person name="Ohji S."/>
            <person name="Ichikawa N."/>
            <person name="Kimura A."/>
            <person name="Yamazoe A."/>
            <person name="Fujita N."/>
        </authorList>
    </citation>
    <scope>NUCLEOTIDE SEQUENCE [LARGE SCALE GENOMIC DNA]</scope>
    <source>
        <strain evidence="2 3">NBRC 13261</strain>
    </source>
</reference>
<organism evidence="2 3">
    <name type="scientific">Agrobacterium rubi TR3 = NBRC 13261</name>
    <dbReference type="NCBI Taxonomy" id="1368415"/>
    <lineage>
        <taxon>Bacteria</taxon>
        <taxon>Pseudomonadati</taxon>
        <taxon>Pseudomonadota</taxon>
        <taxon>Alphaproteobacteria</taxon>
        <taxon>Hyphomicrobiales</taxon>
        <taxon>Rhizobiaceae</taxon>
        <taxon>Rhizobium/Agrobacterium group</taxon>
        <taxon>Agrobacterium</taxon>
    </lineage>
</organism>
<comment type="cofactor">
    <cofactor evidence="1">
        <name>Mg(2+)</name>
        <dbReference type="ChEBI" id="CHEBI:18420"/>
    </cofactor>
</comment>
<evidence type="ECO:0000313" key="3">
    <source>
        <dbReference type="Proteomes" id="UP000028701"/>
    </source>
</evidence>
<accession>A0A081D377</accession>
<gene>
    <name evidence="2" type="ORF">RRU01S_37_00050</name>
</gene>
<feature type="binding site" evidence="1">
    <location>
        <begin position="94"/>
        <end position="97"/>
    </location>
    <ligand>
        <name>substrate</name>
    </ligand>
</feature>
<dbReference type="Proteomes" id="UP000028701">
    <property type="component" value="Unassembled WGS sequence"/>
</dbReference>
<dbReference type="GO" id="GO:0046872">
    <property type="term" value="F:metal ion binding"/>
    <property type="evidence" value="ECO:0007669"/>
    <property type="project" value="UniProtKB-KW"/>
</dbReference>
<dbReference type="InterPro" id="IPR036704">
    <property type="entry name" value="RraA/RraA-like_sf"/>
</dbReference>
<evidence type="ECO:0000256" key="1">
    <source>
        <dbReference type="PIRSR" id="PIRSR605493-1"/>
    </source>
</evidence>
<evidence type="ECO:0000313" key="2">
    <source>
        <dbReference type="EMBL" id="GAK73373.1"/>
    </source>
</evidence>
<proteinExistence type="predicted"/>
<keyword evidence="1" id="KW-0479">Metal-binding</keyword>
<dbReference type="SUPFAM" id="SSF89562">
    <property type="entry name" value="RraA-like"/>
    <property type="match status" value="1"/>
</dbReference>
<dbReference type="eggNOG" id="COG0684">
    <property type="taxonomic scope" value="Bacteria"/>
</dbReference>